<evidence type="ECO:0000313" key="8">
    <source>
        <dbReference type="Proteomes" id="UP001206890"/>
    </source>
</evidence>
<evidence type="ECO:0000259" key="6">
    <source>
        <dbReference type="Pfam" id="PF03328"/>
    </source>
</evidence>
<dbReference type="Proteomes" id="UP001206890">
    <property type="component" value="Unassembled WGS sequence"/>
</dbReference>
<name>A0AAW5QB22_9ACTN</name>
<dbReference type="PANTHER" id="PTHR32308:SF10">
    <property type="entry name" value="CITRATE LYASE SUBUNIT BETA"/>
    <property type="match status" value="1"/>
</dbReference>
<dbReference type="SUPFAM" id="SSF51621">
    <property type="entry name" value="Phosphoenolpyruvate/pyruvate domain"/>
    <property type="match status" value="1"/>
</dbReference>
<feature type="binding site" evidence="5">
    <location>
        <position position="119"/>
    </location>
    <ligand>
        <name>Mg(2+)</name>
        <dbReference type="ChEBI" id="CHEBI:18420"/>
    </ligand>
</feature>
<evidence type="ECO:0000256" key="5">
    <source>
        <dbReference type="PIRSR" id="PIRSR015582-2"/>
    </source>
</evidence>
<keyword evidence="2 5" id="KW-0479">Metal-binding</keyword>
<accession>A0AAW5QB22</accession>
<dbReference type="PANTHER" id="PTHR32308">
    <property type="entry name" value="LYASE BETA SUBUNIT, PUTATIVE (AFU_ORTHOLOGUE AFUA_4G13030)-RELATED"/>
    <property type="match status" value="1"/>
</dbReference>
<dbReference type="GO" id="GO:0006107">
    <property type="term" value="P:oxaloacetate metabolic process"/>
    <property type="evidence" value="ECO:0007669"/>
    <property type="project" value="TreeGrafter"/>
</dbReference>
<evidence type="ECO:0000313" key="7">
    <source>
        <dbReference type="EMBL" id="MCT2118087.1"/>
    </source>
</evidence>
<keyword evidence="3 5" id="KW-0460">Magnesium</keyword>
<organism evidence="7 8">
    <name type="scientific">Dietzia cinnamea</name>
    <dbReference type="NCBI Taxonomy" id="321318"/>
    <lineage>
        <taxon>Bacteria</taxon>
        <taxon>Bacillati</taxon>
        <taxon>Actinomycetota</taxon>
        <taxon>Actinomycetes</taxon>
        <taxon>Mycobacteriales</taxon>
        <taxon>Dietziaceae</taxon>
        <taxon>Dietzia</taxon>
    </lineage>
</organism>
<comment type="caution">
    <text evidence="7">The sequence shown here is derived from an EMBL/GenBank/DDBJ whole genome shotgun (WGS) entry which is preliminary data.</text>
</comment>
<feature type="binding site" evidence="4">
    <location>
        <position position="119"/>
    </location>
    <ligand>
        <name>substrate</name>
    </ligand>
</feature>
<dbReference type="InterPro" id="IPR015813">
    <property type="entry name" value="Pyrv/PenolPyrv_kinase-like_dom"/>
</dbReference>
<dbReference type="EMBL" id="JALXTC010000042">
    <property type="protein sequence ID" value="MCT2118087.1"/>
    <property type="molecule type" value="Genomic_DNA"/>
</dbReference>
<feature type="binding site" evidence="4">
    <location>
        <position position="68"/>
    </location>
    <ligand>
        <name>substrate</name>
    </ligand>
</feature>
<dbReference type="InterPro" id="IPR005000">
    <property type="entry name" value="Aldolase/citrate-lyase_domain"/>
</dbReference>
<sequence>MTPAPTWIPPGPALLFCPADRPERYGKAADRADVVILDLEDAVAPADRPAAREALRASSLDPERTIVRVNPVGTEDHAADLEAVAGTAYRCVMLAKSESAAQVTDVHTATGAAVLALVETPLGVVRAEEIASAPGCTGMMWGAEDLLAAMGGSTSRFSTAEAGGPRVAGEYRDVPRHARARVALAAAAFGRWAVDSVHLDIADEAGQRAEALDAVALGFVGTACIHPSQVAVVRQAYAPDDDEVAWARKVLAAAEHNQGVFQLDGRMVDGPVFRQAEATMRRAAAATEVTTPRA</sequence>
<evidence type="ECO:0000256" key="2">
    <source>
        <dbReference type="ARBA" id="ARBA00022723"/>
    </source>
</evidence>
<keyword evidence="7" id="KW-0456">Lyase</keyword>
<dbReference type="PIRSF" id="PIRSF015582">
    <property type="entry name" value="Cit_lyase_B"/>
    <property type="match status" value="1"/>
</dbReference>
<protein>
    <submittedName>
        <fullName evidence="7">CoA ester lyase</fullName>
    </submittedName>
</protein>
<dbReference type="GO" id="GO:0000287">
    <property type="term" value="F:magnesium ion binding"/>
    <property type="evidence" value="ECO:0007669"/>
    <property type="project" value="TreeGrafter"/>
</dbReference>
<evidence type="ECO:0000256" key="1">
    <source>
        <dbReference type="ARBA" id="ARBA00001946"/>
    </source>
</evidence>
<dbReference type="Gene3D" id="3.20.20.60">
    <property type="entry name" value="Phosphoenolpyruvate-binding domains"/>
    <property type="match status" value="1"/>
</dbReference>
<feature type="binding site" evidence="5">
    <location>
        <position position="145"/>
    </location>
    <ligand>
        <name>Mg(2+)</name>
        <dbReference type="ChEBI" id="CHEBI:18420"/>
    </ligand>
</feature>
<evidence type="ECO:0000256" key="4">
    <source>
        <dbReference type="PIRSR" id="PIRSR015582-1"/>
    </source>
</evidence>
<gene>
    <name evidence="7" type="ORF">M3D93_10030</name>
</gene>
<feature type="domain" description="HpcH/HpaI aldolase/citrate lyase" evidence="6">
    <location>
        <begin position="14"/>
        <end position="227"/>
    </location>
</feature>
<dbReference type="InterPro" id="IPR011206">
    <property type="entry name" value="Citrate_lyase_beta/mcl1/mcl2"/>
</dbReference>
<evidence type="ECO:0000256" key="3">
    <source>
        <dbReference type="ARBA" id="ARBA00022842"/>
    </source>
</evidence>
<dbReference type="RefSeq" id="WP_259824641.1">
    <property type="nucleotide sequence ID" value="NZ_JALXRO010000038.1"/>
</dbReference>
<dbReference type="GO" id="GO:0016829">
    <property type="term" value="F:lyase activity"/>
    <property type="evidence" value="ECO:0007669"/>
    <property type="project" value="UniProtKB-KW"/>
</dbReference>
<dbReference type="AlphaFoldDB" id="A0AAW5QB22"/>
<comment type="cofactor">
    <cofactor evidence="1">
        <name>Mg(2+)</name>
        <dbReference type="ChEBI" id="CHEBI:18420"/>
    </cofactor>
</comment>
<reference evidence="7" key="1">
    <citation type="submission" date="2022-04" db="EMBL/GenBank/DDBJ databases">
        <title>Human microbiome associated bacterial genomes.</title>
        <authorList>
            <person name="Sandstrom S."/>
            <person name="Salamzade R."/>
            <person name="Kalan L.R."/>
        </authorList>
    </citation>
    <scope>NUCLEOTIDE SEQUENCE</scope>
    <source>
        <strain evidence="7">P3-SID1762</strain>
    </source>
</reference>
<dbReference type="InterPro" id="IPR040442">
    <property type="entry name" value="Pyrv_kinase-like_dom_sf"/>
</dbReference>
<dbReference type="Pfam" id="PF03328">
    <property type="entry name" value="HpcH_HpaI"/>
    <property type="match status" value="1"/>
</dbReference>
<proteinExistence type="predicted"/>